<name>A0A6I6MGF5_9CAUL</name>
<proteinExistence type="predicted"/>
<reference evidence="2" key="1">
    <citation type="submission" date="2019-12" db="EMBL/GenBank/DDBJ databases">
        <title>Complete genome of Terracaulis silvestris 0127_4.</title>
        <authorList>
            <person name="Vieira S."/>
            <person name="Riedel T."/>
            <person name="Sproer C."/>
            <person name="Pascual J."/>
            <person name="Boedeker C."/>
            <person name="Overmann J."/>
        </authorList>
    </citation>
    <scope>NUCLEOTIDE SEQUENCE [LARGE SCALE GENOMIC DNA]</scope>
    <source>
        <strain evidence="2">0127_4</strain>
    </source>
</reference>
<dbReference type="EMBL" id="CP047045">
    <property type="protein sequence ID" value="QGZ93339.1"/>
    <property type="molecule type" value="Genomic_DNA"/>
</dbReference>
<dbReference type="Proteomes" id="UP000431269">
    <property type="component" value="Chromosome"/>
</dbReference>
<dbReference type="AlphaFoldDB" id="A0A6I6MGF5"/>
<dbReference type="RefSeq" id="WP_158764346.1">
    <property type="nucleotide sequence ID" value="NZ_CP047045.1"/>
</dbReference>
<keyword evidence="2" id="KW-1185">Reference proteome</keyword>
<dbReference type="KEGG" id="tsv:DSM104635_00149"/>
<evidence type="ECO:0000313" key="1">
    <source>
        <dbReference type="EMBL" id="QGZ93339.1"/>
    </source>
</evidence>
<organism evidence="1 2">
    <name type="scientific">Terricaulis silvestris</name>
    <dbReference type="NCBI Taxonomy" id="2686094"/>
    <lineage>
        <taxon>Bacteria</taxon>
        <taxon>Pseudomonadati</taxon>
        <taxon>Pseudomonadota</taxon>
        <taxon>Alphaproteobacteria</taxon>
        <taxon>Caulobacterales</taxon>
        <taxon>Caulobacteraceae</taxon>
        <taxon>Terricaulis</taxon>
    </lineage>
</organism>
<sequence>MFEPTPRWRRWLVPPEWFRTILAFGPIESIRIWRNLDHPFWTRRRMHDCGDARAIYARWWGSLKLSQRSRFMFGLPTGKWRPTARIIRPPQFHPEIARVKREQEAMREWSRLHPDRDPIECPIYQERLARVRARIANPPHDSAE</sequence>
<accession>A0A6I6MGF5</accession>
<evidence type="ECO:0000313" key="2">
    <source>
        <dbReference type="Proteomes" id="UP000431269"/>
    </source>
</evidence>
<gene>
    <name evidence="1" type="ORF">DSM104635_00149</name>
</gene>
<protein>
    <submittedName>
        <fullName evidence="1">Uncharacterized protein</fullName>
    </submittedName>
</protein>